<dbReference type="Pfam" id="PF00392">
    <property type="entry name" value="GntR"/>
    <property type="match status" value="1"/>
</dbReference>
<dbReference type="InterPro" id="IPR000524">
    <property type="entry name" value="Tscrpt_reg_HTH_GntR"/>
</dbReference>
<dbReference type="KEGG" id="gcr:GcLGCM259_2616"/>
<dbReference type="GO" id="GO:0003700">
    <property type="term" value="F:DNA-binding transcription factor activity"/>
    <property type="evidence" value="ECO:0007669"/>
    <property type="project" value="InterPro"/>
</dbReference>
<dbReference type="Proteomes" id="UP000307000">
    <property type="component" value="Chromosome"/>
</dbReference>
<protein>
    <submittedName>
        <fullName evidence="5">GntR family transcriptional regulator</fullName>
    </submittedName>
</protein>
<evidence type="ECO:0000313" key="6">
    <source>
        <dbReference type="Proteomes" id="UP000307000"/>
    </source>
</evidence>
<dbReference type="PANTHER" id="PTHR43537">
    <property type="entry name" value="TRANSCRIPTIONAL REGULATOR, GNTR FAMILY"/>
    <property type="match status" value="1"/>
</dbReference>
<dbReference type="PANTHER" id="PTHR43537:SF24">
    <property type="entry name" value="GLUCONATE OPERON TRANSCRIPTIONAL REPRESSOR"/>
    <property type="match status" value="1"/>
</dbReference>
<dbReference type="GO" id="GO:0003677">
    <property type="term" value="F:DNA binding"/>
    <property type="evidence" value="ECO:0007669"/>
    <property type="project" value="UniProtKB-KW"/>
</dbReference>
<name>A0A5B7WYT6_9MICC</name>
<dbReference type="SMART" id="SM00895">
    <property type="entry name" value="FCD"/>
    <property type="match status" value="1"/>
</dbReference>
<reference evidence="5 6" key="1">
    <citation type="submission" date="2018-12" db="EMBL/GenBank/DDBJ databases">
        <title>Complete Genome Sequence of Glutamicibacter creatinolyticus strain LGCM259,isolated from an abscess of a 12-year-old mare in Italy.</title>
        <authorList>
            <person name="Santos R.G."/>
            <person name="Silva A.L."/>
            <person name="Seyffert N."/>
            <person name="Castro T.L.P."/>
            <person name="Attili A.R."/>
            <person name="Rifici C."/>
            <person name="Mazzullo G."/>
            <person name="Brenig B."/>
            <person name="Venanzi F."/>
            <person name="Azevedo V."/>
        </authorList>
    </citation>
    <scope>NUCLEOTIDE SEQUENCE [LARGE SCALE GENOMIC DNA]</scope>
    <source>
        <strain evidence="5 6">LGCM 259</strain>
    </source>
</reference>
<evidence type="ECO:0000259" key="4">
    <source>
        <dbReference type="PROSITE" id="PS50949"/>
    </source>
</evidence>
<dbReference type="InterPro" id="IPR008920">
    <property type="entry name" value="TF_FadR/GntR_C"/>
</dbReference>
<proteinExistence type="predicted"/>
<evidence type="ECO:0000256" key="3">
    <source>
        <dbReference type="ARBA" id="ARBA00023163"/>
    </source>
</evidence>
<keyword evidence="1" id="KW-0805">Transcription regulation</keyword>
<keyword evidence="2" id="KW-0238">DNA-binding</keyword>
<keyword evidence="3" id="KW-0804">Transcription</keyword>
<evidence type="ECO:0000313" key="5">
    <source>
        <dbReference type="EMBL" id="QCY48323.1"/>
    </source>
</evidence>
<dbReference type="EMBL" id="CP034412">
    <property type="protein sequence ID" value="QCY48323.1"/>
    <property type="molecule type" value="Genomic_DNA"/>
</dbReference>
<dbReference type="Gene3D" id="1.10.10.10">
    <property type="entry name" value="Winged helix-like DNA-binding domain superfamily/Winged helix DNA-binding domain"/>
    <property type="match status" value="1"/>
</dbReference>
<dbReference type="SUPFAM" id="SSF46785">
    <property type="entry name" value="Winged helix' DNA-binding domain"/>
    <property type="match status" value="1"/>
</dbReference>
<accession>A0A5B7WYT6</accession>
<dbReference type="PROSITE" id="PS50949">
    <property type="entry name" value="HTH_GNTR"/>
    <property type="match status" value="1"/>
</dbReference>
<dbReference type="PRINTS" id="PR00035">
    <property type="entry name" value="HTHGNTR"/>
</dbReference>
<organism evidence="5 6">
    <name type="scientific">Glutamicibacter creatinolyticus</name>
    <dbReference type="NCBI Taxonomy" id="162496"/>
    <lineage>
        <taxon>Bacteria</taxon>
        <taxon>Bacillati</taxon>
        <taxon>Actinomycetota</taxon>
        <taxon>Actinomycetes</taxon>
        <taxon>Micrococcales</taxon>
        <taxon>Micrococcaceae</taxon>
        <taxon>Glutamicibacter</taxon>
    </lineage>
</organism>
<sequence>MGDQMATSLTEKLTAELRERILYGVIAPGTMVVEPRLAEEFKVSKTPVRESLRQLTSEGLLQILPKKGYLVRGVTLNDVYETLDMRMLLEPFTAAGAARHATAPFIAALRSQLDEQSRLAAEDPIGSMRCAQQFHRQLAEGGRNSRIAAALERCFHDTARAHYVLPGMQAYMSTSREIQEHEAIVQAIEAGEAKAAQQAMAEHLKSIRNAMLNQFETDDIWS</sequence>
<dbReference type="Gene3D" id="1.20.120.530">
    <property type="entry name" value="GntR ligand-binding domain-like"/>
    <property type="match status" value="1"/>
</dbReference>
<evidence type="ECO:0000256" key="2">
    <source>
        <dbReference type="ARBA" id="ARBA00023125"/>
    </source>
</evidence>
<dbReference type="InterPro" id="IPR036390">
    <property type="entry name" value="WH_DNA-bd_sf"/>
</dbReference>
<dbReference type="SMART" id="SM00345">
    <property type="entry name" value="HTH_GNTR"/>
    <property type="match status" value="1"/>
</dbReference>
<dbReference type="InterPro" id="IPR011711">
    <property type="entry name" value="GntR_C"/>
</dbReference>
<dbReference type="InterPro" id="IPR036388">
    <property type="entry name" value="WH-like_DNA-bd_sf"/>
</dbReference>
<dbReference type="CDD" id="cd07377">
    <property type="entry name" value="WHTH_GntR"/>
    <property type="match status" value="1"/>
</dbReference>
<dbReference type="SUPFAM" id="SSF48008">
    <property type="entry name" value="GntR ligand-binding domain-like"/>
    <property type="match status" value="1"/>
</dbReference>
<evidence type="ECO:0000256" key="1">
    <source>
        <dbReference type="ARBA" id="ARBA00023015"/>
    </source>
</evidence>
<dbReference type="RefSeq" id="WP_246049609.1">
    <property type="nucleotide sequence ID" value="NZ_CP034412.1"/>
</dbReference>
<feature type="domain" description="HTH gntR-type" evidence="4">
    <location>
        <begin position="7"/>
        <end position="74"/>
    </location>
</feature>
<dbReference type="Pfam" id="PF07729">
    <property type="entry name" value="FCD"/>
    <property type="match status" value="1"/>
</dbReference>
<keyword evidence="6" id="KW-1185">Reference proteome</keyword>
<dbReference type="AlphaFoldDB" id="A0A5B7WYT6"/>
<gene>
    <name evidence="5" type="ORF">GcLGCM259_2616</name>
</gene>